<dbReference type="AlphaFoldDB" id="A0A081PKI5"/>
<dbReference type="EMBL" id="JNFF01000019">
    <property type="protein sequence ID" value="KEQ31208.1"/>
    <property type="molecule type" value="Genomic_DNA"/>
</dbReference>
<dbReference type="Proteomes" id="UP000028007">
    <property type="component" value="Unassembled WGS sequence"/>
</dbReference>
<gene>
    <name evidence="1" type="ORF">N180_02870</name>
</gene>
<reference evidence="1 2" key="1">
    <citation type="journal article" date="1992" name="Int. J. Syst. Bacteriol.">
        <title>Sphingobacterium antarcticus sp. nov. a Psychrotrophic Bacterium from the Soils of Schirmacher Oasis, Antarctica.</title>
        <authorList>
            <person name="Shivaji S."/>
            <person name="Ray M.K."/>
            <person name="Rao N.S."/>
            <person name="Saiserr L."/>
            <person name="Jagannadham M.V."/>
            <person name="Kumar G.S."/>
            <person name="Reddy G."/>
            <person name="Bhargava P.M."/>
        </authorList>
    </citation>
    <scope>NUCLEOTIDE SEQUENCE [LARGE SCALE GENOMIC DNA]</scope>
    <source>
        <strain evidence="1 2">4BY</strain>
    </source>
</reference>
<dbReference type="RefSeq" id="WP_037438295.1">
    <property type="nucleotide sequence ID" value="NZ_JNFF01000019.1"/>
</dbReference>
<evidence type="ECO:0000313" key="2">
    <source>
        <dbReference type="Proteomes" id="UP000028007"/>
    </source>
</evidence>
<dbReference type="eggNOG" id="ENOG502ZPBE">
    <property type="taxonomic scope" value="Bacteria"/>
</dbReference>
<name>A0A081PKI5_9SPHI</name>
<dbReference type="OrthoDB" id="956134at2"/>
<protein>
    <submittedName>
        <fullName evidence="1">Uncharacterized protein</fullName>
    </submittedName>
</protein>
<sequence>MQVEGTKAAFEAMIKERGIYKRLGVDTSTVANWKAYLREGKSISLDKMEEMLFRSGAQIVTNKVWRICDKYELNPWNNNLSSLKPSDVRIGNYVRSIYNGGTTAIVSAEIIINLEHPESTTYQPILLSEEWLWDFKFEKKEGGVANSWHIGHNPITKDWLMEVVQIVDDNRFFYRNSHFKLKYVHQLQNLYFALTGEELTIGALQNGNN</sequence>
<proteinExistence type="predicted"/>
<organism evidence="1 2">
    <name type="scientific">Pedobacter antarcticus 4BY</name>
    <dbReference type="NCBI Taxonomy" id="1358423"/>
    <lineage>
        <taxon>Bacteria</taxon>
        <taxon>Pseudomonadati</taxon>
        <taxon>Bacteroidota</taxon>
        <taxon>Sphingobacteriia</taxon>
        <taxon>Sphingobacteriales</taxon>
        <taxon>Sphingobacteriaceae</taxon>
        <taxon>Pedobacter</taxon>
    </lineage>
</organism>
<comment type="caution">
    <text evidence="1">The sequence shown here is derived from an EMBL/GenBank/DDBJ whole genome shotgun (WGS) entry which is preliminary data.</text>
</comment>
<accession>A0A081PKI5</accession>
<keyword evidence="2" id="KW-1185">Reference proteome</keyword>
<evidence type="ECO:0000313" key="1">
    <source>
        <dbReference type="EMBL" id="KEQ31208.1"/>
    </source>
</evidence>